<dbReference type="OrthoDB" id="2102561at2759"/>
<keyword evidence="4" id="KW-1185">Reference proteome</keyword>
<evidence type="ECO:0000313" key="3">
    <source>
        <dbReference type="EMBL" id="RLW07059.1"/>
    </source>
</evidence>
<gene>
    <name evidence="3" type="ORF">DV515_00004206</name>
</gene>
<feature type="transmembrane region" description="Helical" evidence="2">
    <location>
        <begin position="28"/>
        <end position="47"/>
    </location>
</feature>
<sequence>MIFLLQYFFLLATDLVLAMTLSCLLYAFTCISIVFLTCCIIIFSFGTGERNVDVKRRAIVILVSNSSIGRMFARNLDKAGFGVSAAQWSAQEERTVTEECSLNKEIAQLHLTEDEYQKTVKTFIESHLSLKGMYGKMRKPSILIWDEGASDTRRVPETKPSCERKKAFKAPRRNCLLQTGITWQQPLTWEFIKEVLKRCKRQESRGTQKDEAELVPGWDSTRPME</sequence>
<reference evidence="3 4" key="1">
    <citation type="journal article" date="2018" name="Proc. R. Soc. B">
        <title>A non-coding region near Follistatin controls head colour polymorphism in the Gouldian finch.</title>
        <authorList>
            <person name="Toomey M.B."/>
            <person name="Marques C.I."/>
            <person name="Andrade P."/>
            <person name="Araujo P.M."/>
            <person name="Sabatino S."/>
            <person name="Gazda M.A."/>
            <person name="Afonso S."/>
            <person name="Lopes R.J."/>
            <person name="Corbo J.C."/>
            <person name="Carneiro M."/>
        </authorList>
    </citation>
    <scope>NUCLEOTIDE SEQUENCE [LARGE SCALE GENOMIC DNA]</scope>
    <source>
        <strain evidence="3">Red01</strain>
        <tissue evidence="3">Muscle</tissue>
    </source>
</reference>
<organism evidence="3 4">
    <name type="scientific">Chloebia gouldiae</name>
    <name type="common">Gouldian finch</name>
    <name type="synonym">Erythrura gouldiae</name>
    <dbReference type="NCBI Taxonomy" id="44316"/>
    <lineage>
        <taxon>Eukaryota</taxon>
        <taxon>Metazoa</taxon>
        <taxon>Chordata</taxon>
        <taxon>Craniata</taxon>
        <taxon>Vertebrata</taxon>
        <taxon>Euteleostomi</taxon>
        <taxon>Archelosauria</taxon>
        <taxon>Archosauria</taxon>
        <taxon>Dinosauria</taxon>
        <taxon>Saurischia</taxon>
        <taxon>Theropoda</taxon>
        <taxon>Coelurosauria</taxon>
        <taxon>Aves</taxon>
        <taxon>Neognathae</taxon>
        <taxon>Neoaves</taxon>
        <taxon>Telluraves</taxon>
        <taxon>Australaves</taxon>
        <taxon>Passeriformes</taxon>
        <taxon>Passeroidea</taxon>
        <taxon>Passeridae</taxon>
        <taxon>Chloebia</taxon>
    </lineage>
</organism>
<proteinExistence type="predicted"/>
<keyword evidence="2" id="KW-0812">Transmembrane</keyword>
<protein>
    <submittedName>
        <fullName evidence="3">Uncharacterized protein</fullName>
    </submittedName>
</protein>
<dbReference type="Proteomes" id="UP000276834">
    <property type="component" value="Unassembled WGS sequence"/>
</dbReference>
<keyword evidence="2" id="KW-1133">Transmembrane helix</keyword>
<name>A0A3L8SRY9_CHLGU</name>
<feature type="non-terminal residue" evidence="3">
    <location>
        <position position="225"/>
    </location>
</feature>
<evidence type="ECO:0000256" key="1">
    <source>
        <dbReference type="SAM" id="MobiDB-lite"/>
    </source>
</evidence>
<evidence type="ECO:0000313" key="4">
    <source>
        <dbReference type="Proteomes" id="UP000276834"/>
    </source>
</evidence>
<feature type="region of interest" description="Disordered" evidence="1">
    <location>
        <begin position="202"/>
        <end position="225"/>
    </location>
</feature>
<evidence type="ECO:0000256" key="2">
    <source>
        <dbReference type="SAM" id="Phobius"/>
    </source>
</evidence>
<keyword evidence="2" id="KW-0472">Membrane</keyword>
<accession>A0A3L8SRY9</accession>
<comment type="caution">
    <text evidence="3">The sequence shown here is derived from an EMBL/GenBank/DDBJ whole genome shotgun (WGS) entry which is preliminary data.</text>
</comment>
<dbReference type="EMBL" id="QUSF01000008">
    <property type="protein sequence ID" value="RLW07059.1"/>
    <property type="molecule type" value="Genomic_DNA"/>
</dbReference>
<dbReference type="AlphaFoldDB" id="A0A3L8SRY9"/>
<feature type="compositionally biased region" description="Basic and acidic residues" evidence="1">
    <location>
        <begin position="202"/>
        <end position="212"/>
    </location>
</feature>